<evidence type="ECO:0000256" key="4">
    <source>
        <dbReference type="PROSITE-ProRule" id="PRU00510"/>
    </source>
</evidence>
<evidence type="ECO:0000259" key="7">
    <source>
        <dbReference type="Pfam" id="PF21173"/>
    </source>
</evidence>
<keyword evidence="10" id="KW-1185">Reference proteome</keyword>
<accession>A0A1Q8ZZJ3</accession>
<dbReference type="GO" id="GO:0032259">
    <property type="term" value="P:methylation"/>
    <property type="evidence" value="ECO:0007669"/>
    <property type="project" value="UniProtKB-KW"/>
</dbReference>
<evidence type="ECO:0000313" key="9">
    <source>
        <dbReference type="EMBL" id="OLP47755.1"/>
    </source>
</evidence>
<dbReference type="EMBL" id="JACIED010000002">
    <property type="protein sequence ID" value="MBB4007243.1"/>
    <property type="molecule type" value="Genomic_DNA"/>
</dbReference>
<dbReference type="GO" id="GO:0008270">
    <property type="term" value="F:zinc ion binding"/>
    <property type="evidence" value="ECO:0007669"/>
    <property type="project" value="UniProtKB-KW"/>
</dbReference>
<dbReference type="Pfam" id="PF01258">
    <property type="entry name" value="zf-dskA_traR"/>
    <property type="match status" value="1"/>
</dbReference>
<dbReference type="PANTHER" id="PTHR33823:SF4">
    <property type="entry name" value="GENERAL STRESS PROTEIN 16O"/>
    <property type="match status" value="1"/>
</dbReference>
<dbReference type="InterPro" id="IPR000962">
    <property type="entry name" value="Znf_DskA_TraR"/>
</dbReference>
<reference evidence="9 10" key="1">
    <citation type="submission" date="2016-09" db="EMBL/GenBank/DDBJ databases">
        <title>Rhizobium oryziradicis sp. nov., isolated from the root of rice.</title>
        <authorList>
            <person name="Zhao J."/>
            <person name="Zhang X."/>
        </authorList>
    </citation>
    <scope>NUCLEOTIDE SEQUENCE [LARGE SCALE GENOMIC DNA]</scope>
    <source>
        <strain evidence="9 10">14971</strain>
    </source>
</reference>
<evidence type="ECO:0000313" key="10">
    <source>
        <dbReference type="Proteomes" id="UP000185598"/>
    </source>
</evidence>
<reference evidence="8 11" key="2">
    <citation type="submission" date="2020-08" db="EMBL/GenBank/DDBJ databases">
        <title>Genomic Encyclopedia of Type Strains, Phase IV (KMG-IV): sequencing the most valuable type-strain genomes for metagenomic binning, comparative biology and taxonomic classification.</title>
        <authorList>
            <person name="Goeker M."/>
        </authorList>
    </citation>
    <scope>NUCLEOTIDE SEQUENCE [LARGE SCALE GENOMIC DNA]</scope>
    <source>
        <strain evidence="8 11">DSM 100021</strain>
    </source>
</reference>
<dbReference type="InterPro" id="IPR037187">
    <property type="entry name" value="DnaK_N"/>
</dbReference>
<sequence length="105" mass="11359">MNTDGYKQALLDRRDELTGRLERISDDLTGLRSAQTEEQALESENDEVLESLGAAGETELRAIAAALARIKAGTYGRCVSCDEDIAPERLETLPATPFCQDCAPG</sequence>
<keyword evidence="9" id="KW-0489">Methyltransferase</keyword>
<dbReference type="RefSeq" id="WP_075616935.1">
    <property type="nucleotide sequence ID" value="NZ_JACIED010000002.1"/>
</dbReference>
<name>A0A1Q8ZZJ3_9HYPH</name>
<gene>
    <name evidence="9" type="ORF">BJF91_05140</name>
    <name evidence="8" type="ORF">GGQ71_001506</name>
</gene>
<keyword evidence="2" id="KW-0863">Zinc-finger</keyword>
<feature type="zinc finger region" description="dksA C4-type" evidence="4">
    <location>
        <begin position="78"/>
        <end position="102"/>
    </location>
</feature>
<organism evidence="9 10">
    <name type="scientific">Allorhizobium taibaishanense</name>
    <dbReference type="NCBI Taxonomy" id="887144"/>
    <lineage>
        <taxon>Bacteria</taxon>
        <taxon>Pseudomonadati</taxon>
        <taxon>Pseudomonadota</taxon>
        <taxon>Alphaproteobacteria</taxon>
        <taxon>Hyphomicrobiales</taxon>
        <taxon>Rhizobiaceae</taxon>
        <taxon>Rhizobium/Agrobacterium group</taxon>
        <taxon>Allorhizobium</taxon>
    </lineage>
</organism>
<dbReference type="STRING" id="887144.BJF91_05140"/>
<dbReference type="GO" id="GO:0008168">
    <property type="term" value="F:methyltransferase activity"/>
    <property type="evidence" value="ECO:0007669"/>
    <property type="project" value="UniProtKB-KW"/>
</dbReference>
<dbReference type="Gene3D" id="1.20.120.910">
    <property type="entry name" value="DksA, coiled-coil domain"/>
    <property type="match status" value="1"/>
</dbReference>
<dbReference type="OrthoDB" id="1121111at2"/>
<dbReference type="Proteomes" id="UP000544107">
    <property type="component" value="Unassembled WGS sequence"/>
</dbReference>
<dbReference type="Proteomes" id="UP000185598">
    <property type="component" value="Unassembled WGS sequence"/>
</dbReference>
<keyword evidence="5" id="KW-0175">Coiled coil</keyword>
<evidence type="ECO:0000256" key="1">
    <source>
        <dbReference type="ARBA" id="ARBA00022723"/>
    </source>
</evidence>
<dbReference type="Pfam" id="PF21173">
    <property type="entry name" value="DksA-like_N"/>
    <property type="match status" value="1"/>
</dbReference>
<protein>
    <submittedName>
        <fullName evidence="9">Dimethylmenaquinone methyltransferase</fullName>
    </submittedName>
    <submittedName>
        <fullName evidence="8">RNA polymerase-binding transcription factor DksA</fullName>
    </submittedName>
</protein>
<proteinExistence type="predicted"/>
<evidence type="ECO:0000313" key="8">
    <source>
        <dbReference type="EMBL" id="MBB4007243.1"/>
    </source>
</evidence>
<dbReference type="InterPro" id="IPR048487">
    <property type="entry name" value="DksA-like_N"/>
</dbReference>
<dbReference type="AlphaFoldDB" id="A0A1Q8ZZJ3"/>
<comment type="caution">
    <text evidence="9">The sequence shown here is derived from an EMBL/GenBank/DDBJ whole genome shotgun (WGS) entry which is preliminary data.</text>
</comment>
<dbReference type="PROSITE" id="PS51128">
    <property type="entry name" value="ZF_DKSA_2"/>
    <property type="match status" value="1"/>
</dbReference>
<keyword evidence="3" id="KW-0862">Zinc</keyword>
<keyword evidence="9" id="KW-0808">Transferase</keyword>
<dbReference type="EMBL" id="MKIN01000027">
    <property type="protein sequence ID" value="OLP47755.1"/>
    <property type="molecule type" value="Genomic_DNA"/>
</dbReference>
<dbReference type="SUPFAM" id="SSF57716">
    <property type="entry name" value="Glucocorticoid receptor-like (DNA-binding domain)"/>
    <property type="match status" value="1"/>
</dbReference>
<keyword evidence="1" id="KW-0479">Metal-binding</keyword>
<evidence type="ECO:0000256" key="5">
    <source>
        <dbReference type="SAM" id="Coils"/>
    </source>
</evidence>
<feature type="domain" description="Zinc finger DksA/TraR C4-type" evidence="6">
    <location>
        <begin position="73"/>
        <end position="103"/>
    </location>
</feature>
<evidence type="ECO:0000313" key="11">
    <source>
        <dbReference type="Proteomes" id="UP000544107"/>
    </source>
</evidence>
<dbReference type="SUPFAM" id="SSF109635">
    <property type="entry name" value="DnaK suppressor protein DksA, alpha-hairpin domain"/>
    <property type="match status" value="1"/>
</dbReference>
<evidence type="ECO:0000256" key="3">
    <source>
        <dbReference type="ARBA" id="ARBA00022833"/>
    </source>
</evidence>
<evidence type="ECO:0000259" key="6">
    <source>
        <dbReference type="Pfam" id="PF01258"/>
    </source>
</evidence>
<feature type="domain" description="DnaK suppressor protein-like N-terminal" evidence="7">
    <location>
        <begin position="6"/>
        <end position="70"/>
    </location>
</feature>
<feature type="coiled-coil region" evidence="5">
    <location>
        <begin position="7"/>
        <end position="51"/>
    </location>
</feature>
<evidence type="ECO:0000256" key="2">
    <source>
        <dbReference type="ARBA" id="ARBA00022771"/>
    </source>
</evidence>
<dbReference type="PANTHER" id="PTHR33823">
    <property type="entry name" value="RNA POLYMERASE-BINDING TRANSCRIPTION FACTOR DKSA-RELATED"/>
    <property type="match status" value="1"/>
</dbReference>